<evidence type="ECO:0000259" key="10">
    <source>
        <dbReference type="Pfam" id="PF04535"/>
    </source>
</evidence>
<accession>A0AAW1LD27</accession>
<comment type="caution">
    <text evidence="8">Lacks conserved residue(s) required for the propagation of feature annotation.</text>
</comment>
<feature type="compositionally biased region" description="Acidic residues" evidence="9">
    <location>
        <begin position="1"/>
        <end position="11"/>
    </location>
</feature>
<feature type="compositionally biased region" description="Pro residues" evidence="9">
    <location>
        <begin position="73"/>
        <end position="87"/>
    </location>
</feature>
<dbReference type="PANTHER" id="PTHR33573">
    <property type="entry name" value="CASP-LIKE PROTEIN 4A4"/>
    <property type="match status" value="1"/>
</dbReference>
<keyword evidence="5 8" id="KW-0812">Transmembrane</keyword>
<evidence type="ECO:0000256" key="4">
    <source>
        <dbReference type="ARBA" id="ARBA00022475"/>
    </source>
</evidence>
<organism evidence="11 12">
    <name type="scientific">Saponaria officinalis</name>
    <name type="common">Common soapwort</name>
    <name type="synonym">Lychnis saponaria</name>
    <dbReference type="NCBI Taxonomy" id="3572"/>
    <lineage>
        <taxon>Eukaryota</taxon>
        <taxon>Viridiplantae</taxon>
        <taxon>Streptophyta</taxon>
        <taxon>Embryophyta</taxon>
        <taxon>Tracheophyta</taxon>
        <taxon>Spermatophyta</taxon>
        <taxon>Magnoliopsida</taxon>
        <taxon>eudicotyledons</taxon>
        <taxon>Gunneridae</taxon>
        <taxon>Pentapetalae</taxon>
        <taxon>Caryophyllales</taxon>
        <taxon>Caryophyllaceae</taxon>
        <taxon>Caryophylleae</taxon>
        <taxon>Saponaria</taxon>
    </lineage>
</organism>
<evidence type="ECO:0000256" key="2">
    <source>
        <dbReference type="ARBA" id="ARBA00007651"/>
    </source>
</evidence>
<reference evidence="11" key="1">
    <citation type="submission" date="2024-03" db="EMBL/GenBank/DDBJ databases">
        <title>WGS assembly of Saponaria officinalis var. Norfolk2.</title>
        <authorList>
            <person name="Jenkins J."/>
            <person name="Shu S."/>
            <person name="Grimwood J."/>
            <person name="Barry K."/>
            <person name="Goodstein D."/>
            <person name="Schmutz J."/>
            <person name="Leebens-Mack J."/>
            <person name="Osbourn A."/>
        </authorList>
    </citation>
    <scope>NUCLEOTIDE SEQUENCE [LARGE SCALE GENOMIC DNA]</scope>
    <source>
        <strain evidence="11">JIC</strain>
    </source>
</reference>
<dbReference type="Pfam" id="PF04535">
    <property type="entry name" value="CASP_dom"/>
    <property type="match status" value="1"/>
</dbReference>
<dbReference type="InterPro" id="IPR006702">
    <property type="entry name" value="CASP_dom"/>
</dbReference>
<comment type="subunit">
    <text evidence="3 8">Homodimer and heterodimers.</text>
</comment>
<feature type="region of interest" description="Disordered" evidence="9">
    <location>
        <begin position="1"/>
        <end position="89"/>
    </location>
</feature>
<feature type="region of interest" description="Disordered" evidence="9">
    <location>
        <begin position="101"/>
        <end position="130"/>
    </location>
</feature>
<feature type="transmembrane region" description="Helical" evidence="8">
    <location>
        <begin position="263"/>
        <end position="286"/>
    </location>
</feature>
<evidence type="ECO:0000256" key="1">
    <source>
        <dbReference type="ARBA" id="ARBA00004651"/>
    </source>
</evidence>
<evidence type="ECO:0000256" key="7">
    <source>
        <dbReference type="ARBA" id="ARBA00023136"/>
    </source>
</evidence>
<evidence type="ECO:0000256" key="6">
    <source>
        <dbReference type="ARBA" id="ARBA00022989"/>
    </source>
</evidence>
<evidence type="ECO:0000256" key="9">
    <source>
        <dbReference type="SAM" id="MobiDB-lite"/>
    </source>
</evidence>
<feature type="compositionally biased region" description="Low complexity" evidence="9">
    <location>
        <begin position="25"/>
        <end position="38"/>
    </location>
</feature>
<protein>
    <recommendedName>
        <fullName evidence="8">CASP-like protein</fullName>
    </recommendedName>
</protein>
<gene>
    <name evidence="11" type="ORF">RND81_04G051100</name>
</gene>
<feature type="compositionally biased region" description="Low complexity" evidence="9">
    <location>
        <begin position="49"/>
        <end position="58"/>
    </location>
</feature>
<dbReference type="Proteomes" id="UP001443914">
    <property type="component" value="Unassembled WGS sequence"/>
</dbReference>
<feature type="domain" description="Casparian strip membrane protein" evidence="10">
    <location>
        <begin position="141"/>
        <end position="273"/>
    </location>
</feature>
<comment type="similarity">
    <text evidence="2 8">Belongs to the Casparian strip membrane proteins (CASP) family.</text>
</comment>
<comment type="caution">
    <text evidence="11">The sequence shown here is derived from an EMBL/GenBank/DDBJ whole genome shotgun (WGS) entry which is preliminary data.</text>
</comment>
<evidence type="ECO:0000313" key="12">
    <source>
        <dbReference type="Proteomes" id="UP001443914"/>
    </source>
</evidence>
<dbReference type="PANTHER" id="PTHR33573:SF38">
    <property type="entry name" value="CASP-LIKE PROTEIN 4A1"/>
    <property type="match status" value="1"/>
</dbReference>
<evidence type="ECO:0000256" key="3">
    <source>
        <dbReference type="ARBA" id="ARBA00011489"/>
    </source>
</evidence>
<keyword evidence="4 8" id="KW-1003">Cell membrane</keyword>
<evidence type="ECO:0000256" key="5">
    <source>
        <dbReference type="ARBA" id="ARBA00022692"/>
    </source>
</evidence>
<proteinExistence type="inferred from homology"/>
<dbReference type="AlphaFoldDB" id="A0AAW1LD27"/>
<evidence type="ECO:0000313" key="11">
    <source>
        <dbReference type="EMBL" id="KAK9733204.1"/>
    </source>
</evidence>
<comment type="subcellular location">
    <subcellularLocation>
        <location evidence="1 8">Cell membrane</location>
        <topology evidence="1 8">Multi-pass membrane protein</topology>
    </subcellularLocation>
</comment>
<keyword evidence="6 8" id="KW-1133">Transmembrane helix</keyword>
<name>A0AAW1LD27_SAPOF</name>
<feature type="transmembrane region" description="Helical" evidence="8">
    <location>
        <begin position="146"/>
        <end position="164"/>
    </location>
</feature>
<dbReference type="GO" id="GO:0005886">
    <property type="term" value="C:plasma membrane"/>
    <property type="evidence" value="ECO:0007669"/>
    <property type="project" value="UniProtKB-SubCell"/>
</dbReference>
<sequence>MVQIQEQEDIDDAQHQVQPHHHHQQNQASSSNMNHATSSPPPHLHHDSPSSASSISSDHTFHGFSPPKSHLPSPSPAPSPAPPPPSLLPIVSAGRLVRDQPEVVTKTESDAETGFVAASPARKPRRPAASVLSHSRREKIVKRVGLALRFFEFAACLVSFSVMASDKRRGWAVDSFDRYIEFRYSMTVNVISFAYSGLQGLDLLRQLTMGKDPVRSQFRNCFDFAMDQTLAYLLLSSASSAFTRVDDWISNWGKDKFPAMASAAVGVSILGFISFALSSLVSGYTLSTHRHSL</sequence>
<keyword evidence="12" id="KW-1185">Reference proteome</keyword>
<keyword evidence="7 8" id="KW-0472">Membrane</keyword>
<feature type="transmembrane region" description="Helical" evidence="8">
    <location>
        <begin position="184"/>
        <end position="204"/>
    </location>
</feature>
<evidence type="ECO:0000256" key="8">
    <source>
        <dbReference type="RuleBase" id="RU361233"/>
    </source>
</evidence>
<dbReference type="EMBL" id="JBDFQZ010000004">
    <property type="protein sequence ID" value="KAK9733204.1"/>
    <property type="molecule type" value="Genomic_DNA"/>
</dbReference>